<dbReference type="OrthoDB" id="5989160at2759"/>
<keyword evidence="15" id="KW-0325">Glycoprotein</keyword>
<dbReference type="Pfam" id="PF01825">
    <property type="entry name" value="GPS"/>
    <property type="match status" value="1"/>
</dbReference>
<feature type="transmembrane region" description="Helical" evidence="18">
    <location>
        <begin position="1000"/>
        <end position="1023"/>
    </location>
</feature>
<accession>A0A8C9SLJ0</accession>
<evidence type="ECO:0000259" key="20">
    <source>
        <dbReference type="PROSITE" id="PS50221"/>
    </source>
</evidence>
<keyword evidence="11" id="KW-0297">G-protein coupled receptor</keyword>
<dbReference type="InterPro" id="IPR036383">
    <property type="entry name" value="TSP1_rpt_sf"/>
</dbReference>
<evidence type="ECO:0000313" key="23">
    <source>
        <dbReference type="Proteomes" id="UP000694397"/>
    </source>
</evidence>
<keyword evidence="12 18" id="KW-0472">Membrane</keyword>
<dbReference type="InterPro" id="IPR017981">
    <property type="entry name" value="GPCR_2-like_7TM"/>
</dbReference>
<dbReference type="GO" id="GO:0005576">
    <property type="term" value="C:extracellular region"/>
    <property type="evidence" value="ECO:0007669"/>
    <property type="project" value="UniProtKB-SubCell"/>
</dbReference>
<feature type="domain" description="GAIN-B" evidence="20">
    <location>
        <begin position="643"/>
        <end position="800"/>
    </location>
</feature>
<keyword evidence="16" id="KW-0807">Transducer</keyword>
<dbReference type="InterPro" id="IPR051867">
    <property type="entry name" value="Angio_Inhib/Adhesion_GPCR"/>
</dbReference>
<feature type="transmembrane region" description="Helical" evidence="18">
    <location>
        <begin position="878"/>
        <end position="897"/>
    </location>
</feature>
<evidence type="ECO:0000256" key="2">
    <source>
        <dbReference type="ARBA" id="ARBA00004651"/>
    </source>
</evidence>
<feature type="signal peptide" evidence="19">
    <location>
        <begin position="1"/>
        <end position="20"/>
    </location>
</feature>
<evidence type="ECO:0000313" key="22">
    <source>
        <dbReference type="Ensembl" id="ENSSFOP00015036871.2"/>
    </source>
</evidence>
<dbReference type="FunFam" id="1.20.1070.10:FF:000058">
    <property type="entry name" value="Adhesion G protein-coupled receptor F5"/>
    <property type="match status" value="1"/>
</dbReference>
<keyword evidence="8 19" id="KW-0732">Signal</keyword>
<name>A0A8C9SLJ0_SCLFO</name>
<evidence type="ECO:0000256" key="11">
    <source>
        <dbReference type="ARBA" id="ARBA00023040"/>
    </source>
</evidence>
<feature type="region of interest" description="Disordered" evidence="17">
    <location>
        <begin position="1266"/>
        <end position="1296"/>
    </location>
</feature>
<keyword evidence="7 18" id="KW-0812">Transmembrane</keyword>
<keyword evidence="13" id="KW-1015">Disulfide bond</keyword>
<dbReference type="GO" id="GO:0005886">
    <property type="term" value="C:plasma membrane"/>
    <property type="evidence" value="ECO:0007669"/>
    <property type="project" value="UniProtKB-SubCell"/>
</dbReference>
<dbReference type="InterPro" id="IPR000203">
    <property type="entry name" value="GPS"/>
</dbReference>
<evidence type="ECO:0000256" key="4">
    <source>
        <dbReference type="ARBA" id="ARBA00022475"/>
    </source>
</evidence>
<reference evidence="22" key="2">
    <citation type="submission" date="2025-08" db="UniProtKB">
        <authorList>
            <consortium name="Ensembl"/>
        </authorList>
    </citation>
    <scope>IDENTIFICATION</scope>
</reference>
<proteinExistence type="inferred from homology"/>
<dbReference type="GO" id="GO:0016525">
    <property type="term" value="P:negative regulation of angiogenesis"/>
    <property type="evidence" value="ECO:0007669"/>
    <property type="project" value="InterPro"/>
</dbReference>
<evidence type="ECO:0000256" key="19">
    <source>
        <dbReference type="SAM" id="SignalP"/>
    </source>
</evidence>
<keyword evidence="4" id="KW-1003">Cell membrane</keyword>
<dbReference type="Pfam" id="PF00090">
    <property type="entry name" value="TSP_1"/>
    <property type="match status" value="3"/>
</dbReference>
<dbReference type="Gene3D" id="1.20.1070.10">
    <property type="entry name" value="Rhodopsin 7-helix transmembrane proteins"/>
    <property type="match status" value="1"/>
</dbReference>
<dbReference type="GO" id="GO:0007166">
    <property type="term" value="P:cell surface receptor signaling pathway"/>
    <property type="evidence" value="ECO:0007669"/>
    <property type="project" value="InterPro"/>
</dbReference>
<evidence type="ECO:0000256" key="8">
    <source>
        <dbReference type="ARBA" id="ARBA00022729"/>
    </source>
</evidence>
<evidence type="ECO:0000256" key="18">
    <source>
        <dbReference type="SAM" id="Phobius"/>
    </source>
</evidence>
<dbReference type="Proteomes" id="UP000694397">
    <property type="component" value="Chromosome 15"/>
</dbReference>
<evidence type="ECO:0000256" key="16">
    <source>
        <dbReference type="ARBA" id="ARBA00023224"/>
    </source>
</evidence>
<evidence type="ECO:0000256" key="10">
    <source>
        <dbReference type="ARBA" id="ARBA00022989"/>
    </source>
</evidence>
<dbReference type="InterPro" id="IPR032471">
    <property type="entry name" value="AGRL2-4_GAIN_subdom_A"/>
</dbReference>
<evidence type="ECO:0000256" key="3">
    <source>
        <dbReference type="ARBA" id="ARBA00007343"/>
    </source>
</evidence>
<dbReference type="PROSITE" id="PS50221">
    <property type="entry name" value="GAIN_B"/>
    <property type="match status" value="1"/>
</dbReference>
<dbReference type="PRINTS" id="PR00249">
    <property type="entry name" value="GPCRSECRETIN"/>
</dbReference>
<feature type="domain" description="G-protein coupled receptors family 2 profile 2" evidence="21">
    <location>
        <begin position="813"/>
        <end position="1054"/>
    </location>
</feature>
<dbReference type="InterPro" id="IPR008077">
    <property type="entry name" value="GPCR_2_brain_angio_inhib"/>
</dbReference>
<dbReference type="Gene3D" id="1.25.40.610">
    <property type="match status" value="1"/>
</dbReference>
<dbReference type="SMART" id="SM00209">
    <property type="entry name" value="TSP1"/>
    <property type="match status" value="3"/>
</dbReference>
<dbReference type="InterPro" id="IPR043838">
    <property type="entry name" value="AGRB_N"/>
</dbReference>
<evidence type="ECO:0000256" key="9">
    <source>
        <dbReference type="ARBA" id="ARBA00022737"/>
    </source>
</evidence>
<dbReference type="PANTHER" id="PTHR10239:SF32">
    <property type="entry name" value="ADHESION G PROTEIN-COUPLED RECEPTOR B2"/>
    <property type="match status" value="1"/>
</dbReference>
<feature type="transmembrane region" description="Helical" evidence="18">
    <location>
        <begin position="957"/>
        <end position="980"/>
    </location>
</feature>
<feature type="compositionally biased region" description="Basic residues" evidence="17">
    <location>
        <begin position="1275"/>
        <end position="1284"/>
    </location>
</feature>
<dbReference type="GeneTree" id="ENSGT00940000160103"/>
<dbReference type="InterPro" id="IPR000832">
    <property type="entry name" value="GPCR_2_secretin-like"/>
</dbReference>
<reference evidence="22 23" key="1">
    <citation type="submission" date="2019-04" db="EMBL/GenBank/DDBJ databases">
        <authorList>
            <consortium name="Wellcome Sanger Institute Data Sharing"/>
        </authorList>
    </citation>
    <scope>NUCLEOTIDE SEQUENCE [LARGE SCALE GENOMIC DNA]</scope>
</reference>
<keyword evidence="10 18" id="KW-1133">Transmembrane helix</keyword>
<dbReference type="PROSITE" id="PS50261">
    <property type="entry name" value="G_PROTEIN_RECEP_F2_4"/>
    <property type="match status" value="1"/>
</dbReference>
<evidence type="ECO:0000256" key="12">
    <source>
        <dbReference type="ARBA" id="ARBA00023136"/>
    </source>
</evidence>
<dbReference type="InterPro" id="IPR046338">
    <property type="entry name" value="GAIN_dom_sf"/>
</dbReference>
<dbReference type="PRINTS" id="PR01694">
    <property type="entry name" value="BAIPRECURSOR"/>
</dbReference>
<dbReference type="InterPro" id="IPR057244">
    <property type="entry name" value="GAIN_B"/>
</dbReference>
<dbReference type="InterPro" id="IPR000884">
    <property type="entry name" value="TSP1_rpt"/>
</dbReference>
<evidence type="ECO:0000259" key="21">
    <source>
        <dbReference type="PROSITE" id="PS50261"/>
    </source>
</evidence>
<keyword evidence="6" id="KW-0597">Phosphoprotein</keyword>
<feature type="region of interest" description="Disordered" evidence="17">
    <location>
        <begin position="1121"/>
        <end position="1155"/>
    </location>
</feature>
<evidence type="ECO:0000256" key="15">
    <source>
        <dbReference type="ARBA" id="ARBA00023180"/>
    </source>
</evidence>
<evidence type="ECO:0000256" key="1">
    <source>
        <dbReference type="ARBA" id="ARBA00004613"/>
    </source>
</evidence>
<dbReference type="PROSITE" id="PS50092">
    <property type="entry name" value="TSP1"/>
    <property type="match status" value="3"/>
</dbReference>
<feature type="compositionally biased region" description="Basic and acidic residues" evidence="17">
    <location>
        <begin position="1215"/>
        <end position="1230"/>
    </location>
</feature>
<evidence type="ECO:0000256" key="5">
    <source>
        <dbReference type="ARBA" id="ARBA00022525"/>
    </source>
</evidence>
<dbReference type="SMART" id="SM00008">
    <property type="entry name" value="HormR"/>
    <property type="match status" value="1"/>
</dbReference>
<dbReference type="Ensembl" id="ENSSFOT00015037273.2">
    <property type="protein sequence ID" value="ENSSFOP00015036871.2"/>
    <property type="gene ID" value="ENSSFOG00015023437.2"/>
</dbReference>
<dbReference type="Pfam" id="PF00002">
    <property type="entry name" value="7tm_2"/>
    <property type="match status" value="1"/>
</dbReference>
<dbReference type="GO" id="GO:0004930">
    <property type="term" value="F:G protein-coupled receptor activity"/>
    <property type="evidence" value="ECO:0007669"/>
    <property type="project" value="UniProtKB-KW"/>
</dbReference>
<evidence type="ECO:0000256" key="17">
    <source>
        <dbReference type="SAM" id="MobiDB-lite"/>
    </source>
</evidence>
<dbReference type="Gene3D" id="4.10.1240.10">
    <property type="entry name" value="GPCR, family 2, extracellular hormone receptor domain"/>
    <property type="match status" value="1"/>
</dbReference>
<feature type="transmembrane region" description="Helical" evidence="18">
    <location>
        <begin position="817"/>
        <end position="841"/>
    </location>
</feature>
<feature type="chain" id="PRO_5034176886" evidence="19">
    <location>
        <begin position="21"/>
        <end position="1390"/>
    </location>
</feature>
<feature type="transmembrane region" description="Helical" evidence="18">
    <location>
        <begin position="1335"/>
        <end position="1355"/>
    </location>
</feature>
<reference evidence="22" key="3">
    <citation type="submission" date="2025-09" db="UniProtKB">
        <authorList>
            <consortium name="Ensembl"/>
        </authorList>
    </citation>
    <scope>IDENTIFICATION</scope>
</reference>
<keyword evidence="14" id="KW-0675">Receptor</keyword>
<dbReference type="Gene3D" id="2.20.100.10">
    <property type="entry name" value="Thrombospondin type-1 (TSP1) repeat"/>
    <property type="match status" value="2"/>
</dbReference>
<keyword evidence="5" id="KW-0964">Secreted</keyword>
<dbReference type="PANTHER" id="PTHR10239">
    <property type="entry name" value="ISTHMIN-2"/>
    <property type="match status" value="1"/>
</dbReference>
<sequence>MNTGQLRVYLLWSFITLTPALSPPCVSLLAGVLYGSFSLRDIFPTLSLGCSWTLENPDPTKFSLYMRFLWSAPSCLAVSPTLLALDHYLSNDTCTSVEQRPLEARELCHPTEPHSLLQFDKNFVQLCLAAEPVLEMESVVEDVLDSPVVEVLMISNENSSLFTCAVLCRWLEECVSSHRGSPSCRVAQTDCICPDTAPPIPGQVSVSLCSLCVCMHPHACRHISDLCFYNSNMSRCSASVSSLLAGLEDEQKVKMQRARSVGSPGPFQAQTGGPPAEAWSLWGGCSTTCGPGWQVRTRSCVPVTYSTVCSGPLRESRPCYNNITCPVHGLWEEWAPWSLCSVTCGKGSRIRTRSCVAPQHGGKACGGPEEQSKACNIAACPGYLHAATCVMYTASGTWGPWSAWSECSQTCGSGSQQRVRECQGDPCHDSRDETRSCREKECPADHKVCQDDFLNSISWRKTAVGEMVNLPLPLPGSASRRCLLDAHGLASWAPPSFARCISLEYRYLYLLVREHLAKGQRTLAAEGMSQVVRSLHQLLSRRSYYSGDLLFSVEILHNVTDTFRRAAYVPAAEDTQKFFQAVSFMLDTENQEMWEDIYQVSMASEQLLQIVEDFIHLLGEAQRVFHTSLVVTDNLMVTIQREPVSAVSSDIRFPMKGRRGMKGWARTSQDKLFIPKELFTLASAGQLPACLCAPVSLWCLLHYSSSFVIGVVLYRTLGFILPAPESPLMINSKVLTVTVRPPPKPMARLVTLDLYPLLNAGPENWDTESCQTLPSTTVQTKCLCSKLSTFAVLTQQPNNKVGFTTEMKPSTFPPVPVLVGTVVSCAALLILKIIYFIFWSYIRSERSIILVNFCLSILLSNALILVGQSHSLSKGLCIITAALLHFFSLSSFCWVLTEAWHSYLDVVGKMKTQVLRKRFLCLGWGLPALVVAVSLGFTRTRGYGTSAYCWLSLQGGLLYAFVGPAALIVLVNLLIGIVIFNKLMARDSISDAHTKQRAGVSLWSSCVVLPMLALTWMSAVLAITDGRSALFQVLFGVFDGIQGVVILMVHGVLRREVQDAVRGRPTVCSNSEHSEGSCKNGQTQVSTVSHPLIMPQLIFKELDTCNLATITRTLSRISLDEREQMKAPATDGGVRSNRLPRNALPPNLVQLPPLGSLSELRVQRPKEAMEQHRQQEAPVYVPTDSVLHWARPPEPQVSLGDSSDGDYMNLPPQTLRDEGQRTIEGEDEPPRVPPRLGGLEAYHSLLSLDHMSLTLSKSCGIQKNLPDHLQPRNTIRGHTHRTLPRRLGSSSSSHSAGSLEVRRNAWFSSPFSLSSVGLHVALCPTRIERSCHTHALQLCLLCLLLLYTLVFPHFLTQVFCSFHSVHLHACVWSYDFEPSEVLPVCISPLF</sequence>
<keyword evidence="23" id="KW-1185">Reference proteome</keyword>
<gene>
    <name evidence="22" type="primary">ADGRB2</name>
</gene>
<dbReference type="SUPFAM" id="SSF82895">
    <property type="entry name" value="TSP-1 type 1 repeat"/>
    <property type="match status" value="3"/>
</dbReference>
<evidence type="ECO:0000256" key="6">
    <source>
        <dbReference type="ARBA" id="ARBA00022553"/>
    </source>
</evidence>
<feature type="transmembrane region" description="Helical" evidence="18">
    <location>
        <begin position="918"/>
        <end position="937"/>
    </location>
</feature>
<dbReference type="Pfam" id="PF19188">
    <property type="entry name" value="AGRB_N"/>
    <property type="match status" value="1"/>
</dbReference>
<keyword evidence="9" id="KW-0677">Repeat</keyword>
<dbReference type="Pfam" id="PF16489">
    <property type="entry name" value="GAIN"/>
    <property type="match status" value="1"/>
</dbReference>
<feature type="region of interest" description="Disordered" evidence="17">
    <location>
        <begin position="1190"/>
        <end position="1235"/>
    </location>
</feature>
<dbReference type="InterPro" id="IPR036445">
    <property type="entry name" value="GPCR_2_extracell_dom_sf"/>
</dbReference>
<dbReference type="Gene3D" id="2.60.220.50">
    <property type="match status" value="1"/>
</dbReference>
<protein>
    <submittedName>
        <fullName evidence="22">Adhesion G protein-coupled receptor B2</fullName>
    </submittedName>
</protein>
<evidence type="ECO:0000256" key="14">
    <source>
        <dbReference type="ARBA" id="ARBA00023170"/>
    </source>
</evidence>
<evidence type="ECO:0000256" key="7">
    <source>
        <dbReference type="ARBA" id="ARBA00022692"/>
    </source>
</evidence>
<comment type="subcellular location">
    <subcellularLocation>
        <location evidence="2">Cell membrane</location>
        <topology evidence="2">Multi-pass membrane protein</topology>
    </subcellularLocation>
    <subcellularLocation>
        <location evidence="1">Secreted</location>
    </subcellularLocation>
</comment>
<organism evidence="22 23">
    <name type="scientific">Scleropages formosus</name>
    <name type="common">Asian bonytongue</name>
    <name type="synonym">Osteoglossum formosum</name>
    <dbReference type="NCBI Taxonomy" id="113540"/>
    <lineage>
        <taxon>Eukaryota</taxon>
        <taxon>Metazoa</taxon>
        <taxon>Chordata</taxon>
        <taxon>Craniata</taxon>
        <taxon>Vertebrata</taxon>
        <taxon>Euteleostomi</taxon>
        <taxon>Actinopterygii</taxon>
        <taxon>Neopterygii</taxon>
        <taxon>Teleostei</taxon>
        <taxon>Osteoglossocephala</taxon>
        <taxon>Osteoglossomorpha</taxon>
        <taxon>Osteoglossiformes</taxon>
        <taxon>Osteoglossidae</taxon>
        <taxon>Scleropages</taxon>
    </lineage>
</organism>
<dbReference type="FunFam" id="2.20.100.10:FF:000003">
    <property type="entry name" value="Adhesion G protein-coupled receptor B2"/>
    <property type="match status" value="1"/>
</dbReference>
<dbReference type="InterPro" id="IPR001879">
    <property type="entry name" value="GPCR_2_extracellular_dom"/>
</dbReference>
<feature type="transmembrane region" description="Helical" evidence="18">
    <location>
        <begin position="848"/>
        <end position="866"/>
    </location>
</feature>
<feature type="transmembrane region" description="Helical" evidence="18">
    <location>
        <begin position="1029"/>
        <end position="1053"/>
    </location>
</feature>
<comment type="similarity">
    <text evidence="3">Belongs to the G-protein coupled receptor 2 family. Adhesion G-protein coupled receptor (ADGR) subfamily.</text>
</comment>
<evidence type="ECO:0000256" key="13">
    <source>
        <dbReference type="ARBA" id="ARBA00023157"/>
    </source>
</evidence>